<dbReference type="OrthoDB" id="5419697at2"/>
<evidence type="ECO:0000313" key="3">
    <source>
        <dbReference type="EMBL" id="RAM00849.1"/>
    </source>
</evidence>
<organism evidence="3 4">
    <name type="scientific">Desulfobacter hydrogenophilus</name>
    <dbReference type="NCBI Taxonomy" id="2291"/>
    <lineage>
        <taxon>Bacteria</taxon>
        <taxon>Pseudomonadati</taxon>
        <taxon>Thermodesulfobacteriota</taxon>
        <taxon>Desulfobacteria</taxon>
        <taxon>Desulfobacterales</taxon>
        <taxon>Desulfobacteraceae</taxon>
        <taxon>Desulfobacter</taxon>
    </lineage>
</organism>
<sequence length="150" mass="17187">MKQKIRFEKNIKDNILTVLESAEVDPGVVLLLHEEDYDLDAISAACKEGLDAFLAVFRRRSFFPTRDLSEKLFENAVGFFADPESDKMVIDFNDIDTLPGEEDFTLEDDDVELDKLLDEDGDTKEDEMKEIDSEDDTPKFTPEDTSEHEN</sequence>
<feature type="compositionally biased region" description="Basic and acidic residues" evidence="1">
    <location>
        <begin position="126"/>
        <end position="150"/>
    </location>
</feature>
<dbReference type="Proteomes" id="UP000293902">
    <property type="component" value="Chromosome"/>
</dbReference>
<reference evidence="2 5" key="2">
    <citation type="submission" date="2019-02" db="EMBL/GenBank/DDBJ databases">
        <title>Complete genome sequence of Desulfobacter hydrogenophilus AcRS1.</title>
        <authorList>
            <person name="Marietou A."/>
            <person name="Lund M.B."/>
            <person name="Marshall I.P.G."/>
            <person name="Schreiber L."/>
            <person name="Jorgensen B."/>
        </authorList>
    </citation>
    <scope>NUCLEOTIDE SEQUENCE [LARGE SCALE GENOMIC DNA]</scope>
    <source>
        <strain evidence="2 5">AcRS1</strain>
    </source>
</reference>
<dbReference type="EMBL" id="CP036313">
    <property type="protein sequence ID" value="QBH13834.1"/>
    <property type="molecule type" value="Genomic_DNA"/>
</dbReference>
<accession>A0A328F901</accession>
<protein>
    <submittedName>
        <fullName evidence="3">Uncharacterized protein</fullName>
    </submittedName>
</protein>
<evidence type="ECO:0000313" key="2">
    <source>
        <dbReference type="EMBL" id="QBH13834.1"/>
    </source>
</evidence>
<gene>
    <name evidence="3" type="ORF">DO021_16980</name>
    <name evidence="2" type="ORF">EYB58_13430</name>
</gene>
<evidence type="ECO:0000256" key="1">
    <source>
        <dbReference type="SAM" id="MobiDB-lite"/>
    </source>
</evidence>
<proteinExistence type="predicted"/>
<evidence type="ECO:0000313" key="4">
    <source>
        <dbReference type="Proteomes" id="UP000248798"/>
    </source>
</evidence>
<dbReference type="Proteomes" id="UP000248798">
    <property type="component" value="Unassembled WGS sequence"/>
</dbReference>
<reference evidence="3 4" key="1">
    <citation type="submission" date="2018-06" db="EMBL/GenBank/DDBJ databases">
        <title>Complete Genome Sequence of Desulfobacter hydrogenophilus (DSM3380).</title>
        <authorList>
            <person name="Marietou A."/>
            <person name="Schreiber L."/>
            <person name="Marshall I."/>
            <person name="Jorgensen B."/>
        </authorList>
    </citation>
    <scope>NUCLEOTIDE SEQUENCE [LARGE SCALE GENOMIC DNA]</scope>
    <source>
        <strain evidence="3 4">DSM 3380</strain>
    </source>
</reference>
<name>A0A328F901_9BACT</name>
<keyword evidence="5" id="KW-1185">Reference proteome</keyword>
<dbReference type="RefSeq" id="WP_111958839.1">
    <property type="nucleotide sequence ID" value="NZ_CP036313.1"/>
</dbReference>
<dbReference type="AlphaFoldDB" id="A0A328F901"/>
<evidence type="ECO:0000313" key="5">
    <source>
        <dbReference type="Proteomes" id="UP000293902"/>
    </source>
</evidence>
<feature type="region of interest" description="Disordered" evidence="1">
    <location>
        <begin position="117"/>
        <end position="150"/>
    </location>
</feature>
<dbReference type="EMBL" id="QLNI01000037">
    <property type="protein sequence ID" value="RAM00849.1"/>
    <property type="molecule type" value="Genomic_DNA"/>
</dbReference>